<feature type="region of interest" description="Disordered" evidence="1">
    <location>
        <begin position="207"/>
        <end position="226"/>
    </location>
</feature>
<protein>
    <recommendedName>
        <fullName evidence="4">ZZ-type domain-containing protein</fullName>
    </recommendedName>
</protein>
<reference evidence="2 3" key="1">
    <citation type="submission" date="2024-01" db="EMBL/GenBank/DDBJ databases">
        <title>A draft genome for the cacao thread blight pathogen Marasmiellus scandens.</title>
        <authorList>
            <person name="Baruah I.K."/>
            <person name="Leung J."/>
            <person name="Bukari Y."/>
            <person name="Amoako-Attah I."/>
            <person name="Meinhardt L.W."/>
            <person name="Bailey B.A."/>
            <person name="Cohen S.P."/>
        </authorList>
    </citation>
    <scope>NUCLEOTIDE SEQUENCE [LARGE SCALE GENOMIC DNA]</scope>
    <source>
        <strain evidence="2 3">GH-19</strain>
    </source>
</reference>
<comment type="caution">
    <text evidence="2">The sequence shown here is derived from an EMBL/GenBank/DDBJ whole genome shotgun (WGS) entry which is preliminary data.</text>
</comment>
<evidence type="ECO:0008006" key="4">
    <source>
        <dbReference type="Google" id="ProtNLM"/>
    </source>
</evidence>
<feature type="region of interest" description="Disordered" evidence="1">
    <location>
        <begin position="675"/>
        <end position="700"/>
    </location>
</feature>
<keyword evidence="3" id="KW-1185">Reference proteome</keyword>
<feature type="compositionally biased region" description="Basic and acidic residues" evidence="1">
    <location>
        <begin position="211"/>
        <end position="226"/>
    </location>
</feature>
<evidence type="ECO:0000313" key="2">
    <source>
        <dbReference type="EMBL" id="KAK7444801.1"/>
    </source>
</evidence>
<evidence type="ECO:0000313" key="3">
    <source>
        <dbReference type="Proteomes" id="UP001498398"/>
    </source>
</evidence>
<gene>
    <name evidence="2" type="ORF">VKT23_015118</name>
</gene>
<proteinExistence type="predicted"/>
<dbReference type="SUPFAM" id="SSF57850">
    <property type="entry name" value="RING/U-box"/>
    <property type="match status" value="1"/>
</dbReference>
<dbReference type="EMBL" id="JBANRG010000049">
    <property type="protein sequence ID" value="KAK7444801.1"/>
    <property type="molecule type" value="Genomic_DNA"/>
</dbReference>
<accession>A0ABR1J157</accession>
<evidence type="ECO:0000256" key="1">
    <source>
        <dbReference type="SAM" id="MobiDB-lite"/>
    </source>
</evidence>
<organism evidence="2 3">
    <name type="scientific">Marasmiellus scandens</name>
    <dbReference type="NCBI Taxonomy" id="2682957"/>
    <lineage>
        <taxon>Eukaryota</taxon>
        <taxon>Fungi</taxon>
        <taxon>Dikarya</taxon>
        <taxon>Basidiomycota</taxon>
        <taxon>Agaricomycotina</taxon>
        <taxon>Agaricomycetes</taxon>
        <taxon>Agaricomycetidae</taxon>
        <taxon>Agaricales</taxon>
        <taxon>Marasmiineae</taxon>
        <taxon>Omphalotaceae</taxon>
        <taxon>Marasmiellus</taxon>
    </lineage>
</organism>
<name>A0ABR1J157_9AGAR</name>
<dbReference type="Proteomes" id="UP001498398">
    <property type="component" value="Unassembled WGS sequence"/>
</dbReference>
<sequence>MRFTTWAKTFDEHKTGLRADISLEANLQVIHPQQRDRRIEEDFQLQLRFWETAEERDLRAFVESKSGTDQTAFDTFMGQDQLMTEFVKLDRKLKPKGTDSKAKGGKKPDDFQRLVLELRKELKEDFDEILKKTQKPFEEGLAAQKDQMNSQFKEVLSAVRGEWYEMVKDKYLWKQNSWKRSIKARHLVTTLRDHYIESYVPATVQELTEGDDNKTAEASSKTDKAPVLDSEDRWTLSFITVHRIQPLIEDLDADISGFVTVHEANAFVSSPPENWSLLHRLAYSTIGFEMTLRYYYVRVANLMRALTEQMDKTQRYNRMPFMKFEYNYEINLVVNRIMAGLFDTLYGDPYNYDEGSADLWITKFQEFVMGEEEVLEARLKACGYGIDDQRALDLVLGSNGRLEKKLLPLIYLLLLRAWKISSVKNIVLDREAFDPIIKSMTQIKDRVDERVRTLKAIFSSREGQDSLMNKFSYGMYRYFIDPYGVDEEQEAPAPYYRYAVVTNFALPQYTELPELVPVVQIEELQTSPAAPLPVLQRVDHILQSSQEKKVTGPIPFPDSPFLGVWYGFLKDKDTKLWLEGGLHKFSFNSILEPGQLVGAISMPYFSSAVNASYSGHSLHLVSEPDASDLQRDTRVRLWYVGELDTENDKINGVWGVHDPRAKETLDLDKERPESWGTLELTRRPPPYDLSSDSDHESSRDKRIEQEQFIQLFSRVEDEWHCLDWQEWNQFQYYQHTIDPDDIQFYKFLARNRREVTHPSAICDSCGRPPTGSRHICLDCKTDSLAQTFDLCGECATKDVLPQHYSNHVRIQLRKPFPMRDIYKIRDDASSKAAAGKQSLRDQISDKIDAEGTHRCAFFECNKIILHPCWYCVDCEHETFICDECNSRVEKEPWNYDIADSSGAEKKENEGPPVEEISSHPWEHTLVSLPAEERQLLPSVDERLQVLEDRVNNMTAMIGKLTAMLTKEREVTEN</sequence>